<evidence type="ECO:0000313" key="5">
    <source>
        <dbReference type="EMBL" id="JAP91525.1"/>
    </source>
</evidence>
<feature type="non-terminal residue" evidence="5">
    <location>
        <position position="188"/>
    </location>
</feature>
<evidence type="ECO:0000256" key="2">
    <source>
        <dbReference type="ARBA" id="ARBA00022741"/>
    </source>
</evidence>
<dbReference type="InterPro" id="IPR005225">
    <property type="entry name" value="Small_GTP-bd"/>
</dbReference>
<keyword evidence="2" id="KW-0547">Nucleotide-binding</keyword>
<evidence type="ECO:0000256" key="3">
    <source>
        <dbReference type="ARBA" id="ARBA00023134"/>
    </source>
</evidence>
<dbReference type="GO" id="GO:0003924">
    <property type="term" value="F:GTPase activity"/>
    <property type="evidence" value="ECO:0007669"/>
    <property type="project" value="InterPro"/>
</dbReference>
<dbReference type="NCBIfam" id="TIGR00231">
    <property type="entry name" value="small_GTP"/>
    <property type="match status" value="1"/>
</dbReference>
<dbReference type="SUPFAM" id="SSF52540">
    <property type="entry name" value="P-loop containing nucleoside triphosphate hydrolases"/>
    <property type="match status" value="1"/>
</dbReference>
<dbReference type="PROSITE" id="PS51421">
    <property type="entry name" value="RAS"/>
    <property type="match status" value="1"/>
</dbReference>
<dbReference type="SMART" id="SM00175">
    <property type="entry name" value="RAB"/>
    <property type="match status" value="1"/>
</dbReference>
<comment type="similarity">
    <text evidence="1">Belongs to the small GTPase superfamily. Rab family.</text>
</comment>
<sequence>LIPFIKLLLQDLLALVNRTQQLSLQITILITLTIQHQELNFYRKLLQSKNEKEYNIRLNIWDTAGQERYQSVAVQYYRKANGAILVYDITQRESFEKVEIWRQQIQEQAGDDCVMILCGNKCDLDGLRDVSKQEGQNLAEKHGMMFTETSALTGVNIEDAFKTLTSFVIESKMHFQTENKPNKLQEVE</sequence>
<dbReference type="PRINTS" id="PR00449">
    <property type="entry name" value="RASTRNSFRMNG"/>
</dbReference>
<keyword evidence="4" id="KW-0449">Lipoprotein</keyword>
<name>A0A146K6R2_9EUKA</name>
<dbReference type="SMART" id="SM00174">
    <property type="entry name" value="RHO"/>
    <property type="match status" value="1"/>
</dbReference>
<protein>
    <submittedName>
        <fullName evidence="5">Rab-like protein</fullName>
    </submittedName>
</protein>
<dbReference type="InterPro" id="IPR001806">
    <property type="entry name" value="Small_GTPase"/>
</dbReference>
<dbReference type="GO" id="GO:0005525">
    <property type="term" value="F:GTP binding"/>
    <property type="evidence" value="ECO:0007669"/>
    <property type="project" value="UniProtKB-KW"/>
</dbReference>
<evidence type="ECO:0000256" key="1">
    <source>
        <dbReference type="ARBA" id="ARBA00006270"/>
    </source>
</evidence>
<proteinExistence type="inferred from homology"/>
<accession>A0A146K6R2</accession>
<dbReference type="CDD" id="cd00154">
    <property type="entry name" value="Rab"/>
    <property type="match status" value="1"/>
</dbReference>
<dbReference type="SMART" id="SM00173">
    <property type="entry name" value="RAS"/>
    <property type="match status" value="1"/>
</dbReference>
<dbReference type="FunFam" id="3.40.50.300:FF:001447">
    <property type="entry name" value="Ras-related protein Rab-1B"/>
    <property type="match status" value="1"/>
</dbReference>
<dbReference type="PROSITE" id="PS51419">
    <property type="entry name" value="RAB"/>
    <property type="match status" value="1"/>
</dbReference>
<dbReference type="EMBL" id="GDID01005081">
    <property type="protein sequence ID" value="JAP91525.1"/>
    <property type="molecule type" value="Transcribed_RNA"/>
</dbReference>
<reference evidence="5" key="1">
    <citation type="submission" date="2015-07" db="EMBL/GenBank/DDBJ databases">
        <title>Adaptation to a free-living lifestyle via gene acquisitions in the diplomonad Trepomonas sp. PC1.</title>
        <authorList>
            <person name="Xu F."/>
            <person name="Jerlstrom-Hultqvist J."/>
            <person name="Kolisko M."/>
            <person name="Simpson A.G.B."/>
            <person name="Roger A.J."/>
            <person name="Svard S.G."/>
            <person name="Andersson J.O."/>
        </authorList>
    </citation>
    <scope>NUCLEOTIDE SEQUENCE</scope>
    <source>
        <strain evidence="5">PC1</strain>
    </source>
</reference>
<feature type="non-terminal residue" evidence="5">
    <location>
        <position position="1"/>
    </location>
</feature>
<dbReference type="InterPro" id="IPR050305">
    <property type="entry name" value="Small_GTPase_Rab"/>
</dbReference>
<dbReference type="InterPro" id="IPR027417">
    <property type="entry name" value="P-loop_NTPase"/>
</dbReference>
<dbReference type="Gene3D" id="3.40.50.300">
    <property type="entry name" value="P-loop containing nucleotide triphosphate hydrolases"/>
    <property type="match status" value="1"/>
</dbReference>
<evidence type="ECO:0000256" key="4">
    <source>
        <dbReference type="ARBA" id="ARBA00023288"/>
    </source>
</evidence>
<dbReference type="PANTHER" id="PTHR47980">
    <property type="entry name" value="LD44762P"/>
    <property type="match status" value="1"/>
</dbReference>
<keyword evidence="3" id="KW-0342">GTP-binding</keyword>
<dbReference type="AlphaFoldDB" id="A0A146K6R2"/>
<gene>
    <name evidence="5" type="ORF">TPC1_16834</name>
</gene>
<dbReference type="Pfam" id="PF00071">
    <property type="entry name" value="Ras"/>
    <property type="match status" value="1"/>
</dbReference>
<organism evidence="5">
    <name type="scientific">Trepomonas sp. PC1</name>
    <dbReference type="NCBI Taxonomy" id="1076344"/>
    <lineage>
        <taxon>Eukaryota</taxon>
        <taxon>Metamonada</taxon>
        <taxon>Diplomonadida</taxon>
        <taxon>Hexamitidae</taxon>
        <taxon>Hexamitinae</taxon>
        <taxon>Trepomonas</taxon>
    </lineage>
</organism>